<feature type="region of interest" description="Disordered" evidence="1">
    <location>
        <begin position="45"/>
        <end position="77"/>
    </location>
</feature>
<dbReference type="AlphaFoldDB" id="A0A8S9TUI1"/>
<accession>A0A8S9TUI1</accession>
<evidence type="ECO:0000313" key="2">
    <source>
        <dbReference type="EMBL" id="KAF4132381.1"/>
    </source>
</evidence>
<comment type="caution">
    <text evidence="2">The sequence shown here is derived from an EMBL/GenBank/DDBJ whole genome shotgun (WGS) entry which is preliminary data.</text>
</comment>
<name>A0A8S9TUI1_PHYIN</name>
<evidence type="ECO:0000256" key="1">
    <source>
        <dbReference type="SAM" id="MobiDB-lite"/>
    </source>
</evidence>
<protein>
    <submittedName>
        <fullName evidence="2">Uncharacterized protein</fullName>
    </submittedName>
</protein>
<feature type="compositionally biased region" description="Basic and acidic residues" evidence="1">
    <location>
        <begin position="45"/>
        <end position="55"/>
    </location>
</feature>
<reference evidence="2" key="1">
    <citation type="submission" date="2020-03" db="EMBL/GenBank/DDBJ databases">
        <title>Hybrid Assembly of Korean Phytophthora infestans isolates.</title>
        <authorList>
            <person name="Prokchorchik M."/>
            <person name="Lee Y."/>
            <person name="Seo J."/>
            <person name="Cho J.-H."/>
            <person name="Park Y.-E."/>
            <person name="Jang D.-C."/>
            <person name="Im J.-S."/>
            <person name="Choi J.-G."/>
            <person name="Park H.-J."/>
            <person name="Lee G.-B."/>
            <person name="Lee Y.-G."/>
            <person name="Hong S.-Y."/>
            <person name="Cho K."/>
            <person name="Sohn K.H."/>
        </authorList>
    </citation>
    <scope>NUCLEOTIDE SEQUENCE</scope>
    <source>
        <strain evidence="2">KR_2_A2</strain>
    </source>
</reference>
<gene>
    <name evidence="2" type="ORF">GN958_ATG18498</name>
</gene>
<dbReference type="Proteomes" id="UP000704712">
    <property type="component" value="Unassembled WGS sequence"/>
</dbReference>
<organism evidence="2 3">
    <name type="scientific">Phytophthora infestans</name>
    <name type="common">Potato late blight agent</name>
    <name type="synonym">Botrytis infestans</name>
    <dbReference type="NCBI Taxonomy" id="4787"/>
    <lineage>
        <taxon>Eukaryota</taxon>
        <taxon>Sar</taxon>
        <taxon>Stramenopiles</taxon>
        <taxon>Oomycota</taxon>
        <taxon>Peronosporomycetes</taxon>
        <taxon>Peronosporales</taxon>
        <taxon>Peronosporaceae</taxon>
        <taxon>Phytophthora</taxon>
    </lineage>
</organism>
<sequence length="122" mass="13973">MSKERALSASDEVQFELLVAQPIKLKENEDATRADRIEIRNKKAEEDRIGGEAIRKAAPTCEKPKKPKVGTTQKRMNPLEFVKNVAAEFEARRERESRERLDGEERIQARVVALQEQQAKSQ</sequence>
<evidence type="ECO:0000313" key="3">
    <source>
        <dbReference type="Proteomes" id="UP000704712"/>
    </source>
</evidence>
<proteinExistence type="predicted"/>
<dbReference type="EMBL" id="JAACNO010002552">
    <property type="protein sequence ID" value="KAF4132381.1"/>
    <property type="molecule type" value="Genomic_DNA"/>
</dbReference>